<accession>A0A2T5IVQ7</accession>
<dbReference type="PRINTS" id="PR00455">
    <property type="entry name" value="HTHTETR"/>
</dbReference>
<dbReference type="SUPFAM" id="SSF46689">
    <property type="entry name" value="Homeodomain-like"/>
    <property type="match status" value="1"/>
</dbReference>
<dbReference type="InterPro" id="IPR050109">
    <property type="entry name" value="HTH-type_TetR-like_transc_reg"/>
</dbReference>
<dbReference type="Pfam" id="PF00440">
    <property type="entry name" value="TetR_N"/>
    <property type="match status" value="1"/>
</dbReference>
<name>A0A2T5IVQ7_9GAMM</name>
<dbReference type="PROSITE" id="PS50977">
    <property type="entry name" value="HTH_TETR_2"/>
    <property type="match status" value="1"/>
</dbReference>
<keyword evidence="1 2" id="KW-0238">DNA-binding</keyword>
<evidence type="ECO:0000256" key="1">
    <source>
        <dbReference type="ARBA" id="ARBA00023125"/>
    </source>
</evidence>
<dbReference type="GO" id="GO:0003700">
    <property type="term" value="F:DNA-binding transcription factor activity"/>
    <property type="evidence" value="ECO:0007669"/>
    <property type="project" value="TreeGrafter"/>
</dbReference>
<dbReference type="PROSITE" id="PS01081">
    <property type="entry name" value="HTH_TETR_1"/>
    <property type="match status" value="1"/>
</dbReference>
<proteinExistence type="predicted"/>
<reference evidence="4 5" key="1">
    <citation type="submission" date="2018-04" db="EMBL/GenBank/DDBJ databases">
        <title>Genomic Encyclopedia of Archaeal and Bacterial Type Strains, Phase II (KMG-II): from individual species to whole genera.</title>
        <authorList>
            <person name="Goeker M."/>
        </authorList>
    </citation>
    <scope>NUCLEOTIDE SEQUENCE [LARGE SCALE GENOMIC DNA]</scope>
    <source>
        <strain evidence="4 5">DSM 5822</strain>
    </source>
</reference>
<organism evidence="4 5">
    <name type="scientific">Agitococcus lubricus</name>
    <dbReference type="NCBI Taxonomy" id="1077255"/>
    <lineage>
        <taxon>Bacteria</taxon>
        <taxon>Pseudomonadati</taxon>
        <taxon>Pseudomonadota</taxon>
        <taxon>Gammaproteobacteria</taxon>
        <taxon>Moraxellales</taxon>
        <taxon>Moraxellaceae</taxon>
        <taxon>Agitococcus</taxon>
    </lineage>
</organism>
<evidence type="ECO:0000313" key="5">
    <source>
        <dbReference type="Proteomes" id="UP000244223"/>
    </source>
</evidence>
<dbReference type="SUPFAM" id="SSF48498">
    <property type="entry name" value="Tetracyclin repressor-like, C-terminal domain"/>
    <property type="match status" value="1"/>
</dbReference>
<sequence length="196" mass="21862">MTEMTTPTRPQAILAAALACFDKYGIEGTTIEMIRQESNASVGSIYHHFGGKDEIAAALFIEGMRQFAQLLRERVNAAQTAEQGIKAIVYANVEWITDNPAWASYCFHHRGAVKHGKAAETFSAENKVFYQFIETWFRPHVLAGSIKLFAPPLMSALIIGATHDYARHWLAGRTKTTLEAYKEILADAAWQSIKNN</sequence>
<dbReference type="OrthoDB" id="9780824at2"/>
<dbReference type="InterPro" id="IPR001647">
    <property type="entry name" value="HTH_TetR"/>
</dbReference>
<dbReference type="AlphaFoldDB" id="A0A2T5IVQ7"/>
<dbReference type="InterPro" id="IPR036271">
    <property type="entry name" value="Tet_transcr_reg_TetR-rel_C_sf"/>
</dbReference>
<feature type="domain" description="HTH tetR-type" evidence="3">
    <location>
        <begin position="7"/>
        <end position="67"/>
    </location>
</feature>
<dbReference type="PANTHER" id="PTHR30055:SF187">
    <property type="entry name" value="TRANSCRIPTIONAL REGULATORY PROTEIN"/>
    <property type="match status" value="1"/>
</dbReference>
<protein>
    <submittedName>
        <fullName evidence="4">TetR family transcriptional regulator</fullName>
    </submittedName>
</protein>
<dbReference type="Gene3D" id="1.10.357.10">
    <property type="entry name" value="Tetracycline Repressor, domain 2"/>
    <property type="match status" value="1"/>
</dbReference>
<comment type="caution">
    <text evidence="4">The sequence shown here is derived from an EMBL/GenBank/DDBJ whole genome shotgun (WGS) entry which is preliminary data.</text>
</comment>
<dbReference type="InterPro" id="IPR023772">
    <property type="entry name" value="DNA-bd_HTH_TetR-type_CS"/>
</dbReference>
<dbReference type="Proteomes" id="UP000244223">
    <property type="component" value="Unassembled WGS sequence"/>
</dbReference>
<dbReference type="InterPro" id="IPR009057">
    <property type="entry name" value="Homeodomain-like_sf"/>
</dbReference>
<gene>
    <name evidence="4" type="ORF">C8N29_11568</name>
</gene>
<feature type="DNA-binding region" description="H-T-H motif" evidence="2">
    <location>
        <begin position="30"/>
        <end position="49"/>
    </location>
</feature>
<dbReference type="PANTHER" id="PTHR30055">
    <property type="entry name" value="HTH-TYPE TRANSCRIPTIONAL REGULATOR RUTR"/>
    <property type="match status" value="1"/>
</dbReference>
<dbReference type="EMBL" id="QAON01000015">
    <property type="protein sequence ID" value="PTQ87983.1"/>
    <property type="molecule type" value="Genomic_DNA"/>
</dbReference>
<evidence type="ECO:0000256" key="2">
    <source>
        <dbReference type="PROSITE-ProRule" id="PRU00335"/>
    </source>
</evidence>
<evidence type="ECO:0000313" key="4">
    <source>
        <dbReference type="EMBL" id="PTQ87983.1"/>
    </source>
</evidence>
<keyword evidence="5" id="KW-1185">Reference proteome</keyword>
<dbReference type="RefSeq" id="WP_107866590.1">
    <property type="nucleotide sequence ID" value="NZ_QAON01000015.1"/>
</dbReference>
<evidence type="ECO:0000259" key="3">
    <source>
        <dbReference type="PROSITE" id="PS50977"/>
    </source>
</evidence>
<dbReference type="GO" id="GO:0000976">
    <property type="term" value="F:transcription cis-regulatory region binding"/>
    <property type="evidence" value="ECO:0007669"/>
    <property type="project" value="TreeGrafter"/>
</dbReference>